<protein>
    <submittedName>
        <fullName evidence="3">TOPRIM domain protein</fullName>
    </submittedName>
</protein>
<dbReference type="KEGG" id="mfv:Mfer_0377"/>
<feature type="coiled-coil region" evidence="1">
    <location>
        <begin position="130"/>
        <end position="206"/>
    </location>
</feature>
<evidence type="ECO:0000259" key="2">
    <source>
        <dbReference type="PROSITE" id="PS50880"/>
    </source>
</evidence>
<dbReference type="Proteomes" id="UP000002315">
    <property type="component" value="Chromosome"/>
</dbReference>
<sequence>MEDKRPIDVRIIVEGASDVETISKALQMISLGSEYHVTISSIIPTTSVEIAQRAVEGADIVLIATDVDPTGRELAKKFEKSLKDHVGHVERIKLPYGHDVEYIDSDLLKKEIKNAIVRSGLSSLPNIRHCNQLEEKIDELENQIKSISEENKKLKKSKDELESELENFEKKYKELKDKYNELKERYKNIEEKYKSVKSNYEEMKKRGLLEAFSLKELWAELFGEEVDEDKIVKITNNVKPKDIIVGQGLICAPSKKRAIEWLNIIKTALTIVE</sequence>
<dbReference type="Pfam" id="PF01751">
    <property type="entry name" value="Toprim"/>
    <property type="match status" value="1"/>
</dbReference>
<dbReference type="Gene3D" id="3.40.1360.10">
    <property type="match status" value="1"/>
</dbReference>
<evidence type="ECO:0000313" key="4">
    <source>
        <dbReference type="Proteomes" id="UP000002315"/>
    </source>
</evidence>
<keyword evidence="1" id="KW-0175">Coiled coil</keyword>
<dbReference type="PROSITE" id="PS50880">
    <property type="entry name" value="TOPRIM"/>
    <property type="match status" value="1"/>
</dbReference>
<gene>
    <name evidence="3" type="ordered locus">Mfer_0377</name>
</gene>
<evidence type="ECO:0000313" key="3">
    <source>
        <dbReference type="EMBL" id="ADP77179.1"/>
    </source>
</evidence>
<dbReference type="EMBL" id="CP002278">
    <property type="protein sequence ID" value="ADP77179.1"/>
    <property type="molecule type" value="Genomic_DNA"/>
</dbReference>
<dbReference type="AlphaFoldDB" id="E3GXZ7"/>
<organism evidence="3 4">
    <name type="scientific">Methanothermus fervidus (strain ATCC 43054 / DSM 2088 / JCM 10308 / V24 S)</name>
    <dbReference type="NCBI Taxonomy" id="523846"/>
    <lineage>
        <taxon>Archaea</taxon>
        <taxon>Methanobacteriati</taxon>
        <taxon>Methanobacteriota</taxon>
        <taxon>Methanomada group</taxon>
        <taxon>Methanobacteria</taxon>
        <taxon>Methanobacteriales</taxon>
        <taxon>Methanothermaceae</taxon>
        <taxon>Methanothermus</taxon>
    </lineage>
</organism>
<dbReference type="OrthoDB" id="86047at2157"/>
<reference evidence="3 4" key="1">
    <citation type="journal article" date="2010" name="Stand. Genomic Sci.">
        <title>Complete genome sequence of Methanothermus fervidus type strain (V24S).</title>
        <authorList>
            <person name="Anderson I."/>
            <person name="Djao O.D."/>
            <person name="Misra M."/>
            <person name="Chertkov O."/>
            <person name="Nolan M."/>
            <person name="Lucas S."/>
            <person name="Lapidus A."/>
            <person name="Del Rio T.G."/>
            <person name="Tice H."/>
            <person name="Cheng J.F."/>
            <person name="Tapia R."/>
            <person name="Han C."/>
            <person name="Goodwin L."/>
            <person name="Pitluck S."/>
            <person name="Liolios K."/>
            <person name="Ivanova N."/>
            <person name="Mavromatis K."/>
            <person name="Mikhailova N."/>
            <person name="Pati A."/>
            <person name="Brambilla E."/>
            <person name="Chen A."/>
            <person name="Palaniappan K."/>
            <person name="Land M."/>
            <person name="Hauser L."/>
            <person name="Chang Y.J."/>
            <person name="Jeffries C.D."/>
            <person name="Sikorski J."/>
            <person name="Spring S."/>
            <person name="Rohde M."/>
            <person name="Eichinger K."/>
            <person name="Huber H."/>
            <person name="Wirth R."/>
            <person name="Goker M."/>
            <person name="Detter J.C."/>
            <person name="Woyke T."/>
            <person name="Bristow J."/>
            <person name="Eisen J.A."/>
            <person name="Markowitz V."/>
            <person name="Hugenholtz P."/>
            <person name="Klenk H.P."/>
            <person name="Kyrpides N.C."/>
        </authorList>
    </citation>
    <scope>NUCLEOTIDE SEQUENCE [LARGE SCALE GENOMIC DNA]</scope>
    <source>
        <strain evidence="4">ATCC 43054 / DSM 2088 / JCM 10308 / V24 S</strain>
    </source>
</reference>
<dbReference type="CDD" id="cd01027">
    <property type="entry name" value="TOPRIM_RNase_M5_like"/>
    <property type="match status" value="1"/>
</dbReference>
<dbReference type="SMART" id="SM00493">
    <property type="entry name" value="TOPRIM"/>
    <property type="match status" value="1"/>
</dbReference>
<evidence type="ECO:0000256" key="1">
    <source>
        <dbReference type="SAM" id="Coils"/>
    </source>
</evidence>
<dbReference type="Gene3D" id="6.10.250.3110">
    <property type="match status" value="1"/>
</dbReference>
<dbReference type="InterPro" id="IPR034141">
    <property type="entry name" value="TOPRIM_RNase_M5-like"/>
</dbReference>
<name>E3GXZ7_METFV</name>
<accession>E3GXZ7</accession>
<dbReference type="STRING" id="523846.Mfer_0377"/>
<dbReference type="HOGENOM" id="CLU_965121_0_0_2"/>
<dbReference type="SUPFAM" id="SSF57997">
    <property type="entry name" value="Tropomyosin"/>
    <property type="match status" value="1"/>
</dbReference>
<proteinExistence type="predicted"/>
<feature type="domain" description="Toprim" evidence="2">
    <location>
        <begin position="8"/>
        <end position="97"/>
    </location>
</feature>
<keyword evidence="4" id="KW-1185">Reference proteome</keyword>
<dbReference type="InterPro" id="IPR006171">
    <property type="entry name" value="TOPRIM_dom"/>
</dbReference>